<dbReference type="eggNOG" id="ENOG50334KF">
    <property type="taxonomic scope" value="Bacteria"/>
</dbReference>
<comment type="caution">
    <text evidence="1">The sequence shown here is derived from an EMBL/GenBank/DDBJ whole genome shotgun (WGS) entry which is preliminary data.</text>
</comment>
<dbReference type="AlphaFoldDB" id="R9GXQ6"/>
<name>R9GXQ6_9SPHI</name>
<accession>R9GXQ6</accession>
<proteinExistence type="predicted"/>
<dbReference type="Proteomes" id="UP000014174">
    <property type="component" value="Unassembled WGS sequence"/>
</dbReference>
<reference evidence="1 2" key="1">
    <citation type="journal article" date="2013" name="Genome Announc.">
        <title>Draft Genome Sequence of Arcticibacter svalbardensis Strain MN12-7T, a Member of the Family Sphingobacteriaceae Isolated from an Arctic Soil Sample.</title>
        <authorList>
            <person name="Shivaji S."/>
            <person name="Ara S."/>
            <person name="Prasad S."/>
            <person name="Manasa B.P."/>
            <person name="Begum Z."/>
            <person name="Singh A."/>
            <person name="Kumar Pinnaka A."/>
        </authorList>
    </citation>
    <scope>NUCLEOTIDE SEQUENCE [LARGE SCALE GENOMIC DNA]</scope>
    <source>
        <strain evidence="1 2">MN12-7</strain>
    </source>
</reference>
<keyword evidence="2" id="KW-1185">Reference proteome</keyword>
<evidence type="ECO:0000313" key="2">
    <source>
        <dbReference type="Proteomes" id="UP000014174"/>
    </source>
</evidence>
<gene>
    <name evidence="1" type="ORF">ADIARSV_0265</name>
</gene>
<dbReference type="OrthoDB" id="660602at2"/>
<dbReference type="STRING" id="1150600.ADIARSV_0265"/>
<organism evidence="1 2">
    <name type="scientific">Arcticibacter svalbardensis MN12-7</name>
    <dbReference type="NCBI Taxonomy" id="1150600"/>
    <lineage>
        <taxon>Bacteria</taxon>
        <taxon>Pseudomonadati</taxon>
        <taxon>Bacteroidota</taxon>
        <taxon>Sphingobacteriia</taxon>
        <taxon>Sphingobacteriales</taxon>
        <taxon>Sphingobacteriaceae</taxon>
        <taxon>Arcticibacter</taxon>
    </lineage>
</organism>
<dbReference type="EMBL" id="AQPN01000009">
    <property type="protein sequence ID" value="EOR96536.1"/>
    <property type="molecule type" value="Genomic_DNA"/>
</dbReference>
<sequence length="181" mass="19060">MKTIITVLVLIGDVNAASAQLAERTNRFPVGTFHKKNLNINGISAGLYSGYGDFGESFVNVHTNGIRLEAIGMGVIIPLLPSSPISESEEQFKATMSTSPSEKINGFNLSSAGTICDCTTNGVSAGAIGQISRQVNGVSVSFVMNMAEKHNGIQLAMVNESFAMNGIQLGISNQAHRARGL</sequence>
<evidence type="ECO:0000313" key="1">
    <source>
        <dbReference type="EMBL" id="EOR96536.1"/>
    </source>
</evidence>
<dbReference type="RefSeq" id="WP_016193517.1">
    <property type="nucleotide sequence ID" value="NZ_AQPN01000009.1"/>
</dbReference>
<protein>
    <submittedName>
        <fullName evidence="1">Uncharacterized protein</fullName>
    </submittedName>
</protein>